<reference evidence="5" key="1">
    <citation type="journal article" date="2017" name="Genome Biol.">
        <title>Comparative genomics reveals high biological diversity and specific adaptations in the industrially and medically important fungal genus Aspergillus.</title>
        <authorList>
            <person name="de Vries R.P."/>
            <person name="Riley R."/>
            <person name="Wiebenga A."/>
            <person name="Aguilar-Osorio G."/>
            <person name="Amillis S."/>
            <person name="Uchima C.A."/>
            <person name="Anderluh G."/>
            <person name="Asadollahi M."/>
            <person name="Askin M."/>
            <person name="Barry K."/>
            <person name="Battaglia E."/>
            <person name="Bayram O."/>
            <person name="Benocci T."/>
            <person name="Braus-Stromeyer S.A."/>
            <person name="Caldana C."/>
            <person name="Canovas D."/>
            <person name="Cerqueira G.C."/>
            <person name="Chen F."/>
            <person name="Chen W."/>
            <person name="Choi C."/>
            <person name="Clum A."/>
            <person name="Dos Santos R.A."/>
            <person name="Damasio A.R."/>
            <person name="Diallinas G."/>
            <person name="Emri T."/>
            <person name="Fekete E."/>
            <person name="Flipphi M."/>
            <person name="Freyberg S."/>
            <person name="Gallo A."/>
            <person name="Gournas C."/>
            <person name="Habgood R."/>
            <person name="Hainaut M."/>
            <person name="Harispe M.L."/>
            <person name="Henrissat B."/>
            <person name="Hilden K.S."/>
            <person name="Hope R."/>
            <person name="Hossain A."/>
            <person name="Karabika E."/>
            <person name="Karaffa L."/>
            <person name="Karanyi Z."/>
            <person name="Krasevec N."/>
            <person name="Kuo A."/>
            <person name="Kusch H."/>
            <person name="LaButti K."/>
            <person name="Lagendijk E.L."/>
            <person name="Lapidus A."/>
            <person name="Levasseur A."/>
            <person name="Lindquist E."/>
            <person name="Lipzen A."/>
            <person name="Logrieco A.F."/>
            <person name="MacCabe A."/>
            <person name="Maekelae M.R."/>
            <person name="Malavazi I."/>
            <person name="Melin P."/>
            <person name="Meyer V."/>
            <person name="Mielnichuk N."/>
            <person name="Miskei M."/>
            <person name="Molnar A.P."/>
            <person name="Mule G."/>
            <person name="Ngan C.Y."/>
            <person name="Orejas M."/>
            <person name="Orosz E."/>
            <person name="Ouedraogo J.P."/>
            <person name="Overkamp K.M."/>
            <person name="Park H.-S."/>
            <person name="Perrone G."/>
            <person name="Piumi F."/>
            <person name="Punt P.J."/>
            <person name="Ram A.F."/>
            <person name="Ramon A."/>
            <person name="Rauscher S."/>
            <person name="Record E."/>
            <person name="Riano-Pachon D.M."/>
            <person name="Robert V."/>
            <person name="Roehrig J."/>
            <person name="Ruller R."/>
            <person name="Salamov A."/>
            <person name="Salih N.S."/>
            <person name="Samson R.A."/>
            <person name="Sandor E."/>
            <person name="Sanguinetti M."/>
            <person name="Schuetze T."/>
            <person name="Sepcic K."/>
            <person name="Shelest E."/>
            <person name="Sherlock G."/>
            <person name="Sophianopoulou V."/>
            <person name="Squina F.M."/>
            <person name="Sun H."/>
            <person name="Susca A."/>
            <person name="Todd R.B."/>
            <person name="Tsang A."/>
            <person name="Unkles S.E."/>
            <person name="van de Wiele N."/>
            <person name="van Rossen-Uffink D."/>
            <person name="Oliveira J.V."/>
            <person name="Vesth T.C."/>
            <person name="Visser J."/>
            <person name="Yu J.-H."/>
            <person name="Zhou M."/>
            <person name="Andersen M.R."/>
            <person name="Archer D.B."/>
            <person name="Baker S.E."/>
            <person name="Benoit I."/>
            <person name="Brakhage A.A."/>
            <person name="Braus G.H."/>
            <person name="Fischer R."/>
            <person name="Frisvad J.C."/>
            <person name="Goldman G.H."/>
            <person name="Houbraken J."/>
            <person name="Oakley B."/>
            <person name="Pocsi I."/>
            <person name="Scazzocchio C."/>
            <person name="Seiboth B."/>
            <person name="vanKuyk P.A."/>
            <person name="Wortman J."/>
            <person name="Dyer P.S."/>
            <person name="Grigoriev I.V."/>
        </authorList>
    </citation>
    <scope>NUCLEOTIDE SEQUENCE [LARGE SCALE GENOMIC DNA]</scope>
    <source>
        <strain evidence="5">DTO 134E9</strain>
    </source>
</reference>
<dbReference type="Gene3D" id="3.40.50.720">
    <property type="entry name" value="NAD(P)-binding Rossmann-like Domain"/>
    <property type="match status" value="2"/>
</dbReference>
<protein>
    <submittedName>
        <fullName evidence="4">Uncharacterized protein</fullName>
    </submittedName>
</protein>
<dbReference type="RefSeq" id="XP_040686717.1">
    <property type="nucleotide sequence ID" value="XM_040832085.1"/>
</dbReference>
<dbReference type="GO" id="GO:0016491">
    <property type="term" value="F:oxidoreductase activity"/>
    <property type="evidence" value="ECO:0007669"/>
    <property type="project" value="UniProtKB-KW"/>
</dbReference>
<evidence type="ECO:0000256" key="3">
    <source>
        <dbReference type="ARBA" id="ARBA00023002"/>
    </source>
</evidence>
<organism evidence="4 5">
    <name type="scientific">Aspergillus wentii DTO 134E9</name>
    <dbReference type="NCBI Taxonomy" id="1073089"/>
    <lineage>
        <taxon>Eukaryota</taxon>
        <taxon>Fungi</taxon>
        <taxon>Dikarya</taxon>
        <taxon>Ascomycota</taxon>
        <taxon>Pezizomycotina</taxon>
        <taxon>Eurotiomycetes</taxon>
        <taxon>Eurotiomycetidae</taxon>
        <taxon>Eurotiales</taxon>
        <taxon>Aspergillaceae</taxon>
        <taxon>Aspergillus</taxon>
        <taxon>Aspergillus subgen. Cremei</taxon>
    </lineage>
</organism>
<dbReference type="EMBL" id="KV878214">
    <property type="protein sequence ID" value="OJJ33040.1"/>
    <property type="molecule type" value="Genomic_DNA"/>
</dbReference>
<dbReference type="InterPro" id="IPR036291">
    <property type="entry name" value="NAD(P)-bd_dom_sf"/>
</dbReference>
<keyword evidence="2" id="KW-0521">NADP</keyword>
<evidence type="ECO:0000256" key="1">
    <source>
        <dbReference type="ARBA" id="ARBA00006484"/>
    </source>
</evidence>
<accession>A0A1L9RDN6</accession>
<dbReference type="AlphaFoldDB" id="A0A1L9RDN6"/>
<evidence type="ECO:0000256" key="2">
    <source>
        <dbReference type="ARBA" id="ARBA00022857"/>
    </source>
</evidence>
<sequence>MKYRHNLGAASVAINSRTKFIQTRAGIGFAAAQHLVNTGQYHLLLGARSLAKAEDIIQQLKSQSNTVDSSALTPLVLDLTDDVSIAVAAKFDTNVFGVTVATTAFLPLLRSSTYHDRRIINVTSSLGLIGIAYSSTSEYKVKSFGLPVYRSNKTALNMLTAVDAVTLAEETDSRPRQGAPDIVRAMTEGNPKDLYSKVVDDENTLKKFGW</sequence>
<comment type="similarity">
    <text evidence="1">Belongs to the short-chain dehydrogenases/reductases (SDR) family.</text>
</comment>
<dbReference type="PANTHER" id="PTHR43544:SF7">
    <property type="entry name" value="NADB-LER2"/>
    <property type="match status" value="1"/>
</dbReference>
<dbReference type="VEuPathDB" id="FungiDB:ASPWEDRAFT_185479"/>
<keyword evidence="5" id="KW-1185">Reference proteome</keyword>
<proteinExistence type="inferred from homology"/>
<keyword evidence="3" id="KW-0560">Oxidoreductase</keyword>
<dbReference type="GO" id="GO:0005737">
    <property type="term" value="C:cytoplasm"/>
    <property type="evidence" value="ECO:0007669"/>
    <property type="project" value="TreeGrafter"/>
</dbReference>
<gene>
    <name evidence="4" type="ORF">ASPWEDRAFT_185479</name>
</gene>
<name>A0A1L9RDN6_ASPWE</name>
<dbReference type="PANTHER" id="PTHR43544">
    <property type="entry name" value="SHORT-CHAIN DEHYDROGENASE/REDUCTASE"/>
    <property type="match status" value="1"/>
</dbReference>
<dbReference type="STRING" id="1073089.A0A1L9RDN6"/>
<dbReference type="Proteomes" id="UP000184383">
    <property type="component" value="Unassembled WGS sequence"/>
</dbReference>
<dbReference type="OrthoDB" id="191139at2759"/>
<dbReference type="SUPFAM" id="SSF51735">
    <property type="entry name" value="NAD(P)-binding Rossmann-fold domains"/>
    <property type="match status" value="1"/>
</dbReference>
<evidence type="ECO:0000313" key="5">
    <source>
        <dbReference type="Proteomes" id="UP000184383"/>
    </source>
</evidence>
<dbReference type="InterPro" id="IPR051468">
    <property type="entry name" value="Fungal_SecMetab_SDRs"/>
</dbReference>
<dbReference type="GeneID" id="63747933"/>
<evidence type="ECO:0000313" key="4">
    <source>
        <dbReference type="EMBL" id="OJJ33040.1"/>
    </source>
</evidence>